<dbReference type="EMBL" id="LSBI01000005">
    <property type="protein sequence ID" value="OAQ89545.1"/>
    <property type="molecule type" value="Genomic_DNA"/>
</dbReference>
<gene>
    <name evidence="1" type="ORF">VFPFJ_05959</name>
</gene>
<dbReference type="AlphaFoldDB" id="A0A179HGU5"/>
<dbReference type="Proteomes" id="UP000078340">
    <property type="component" value="Unassembled WGS sequence"/>
</dbReference>
<proteinExistence type="predicted"/>
<evidence type="ECO:0000313" key="1">
    <source>
        <dbReference type="EMBL" id="OAQ89545.1"/>
    </source>
</evidence>
<reference evidence="1 2" key="1">
    <citation type="submission" date="2016-02" db="EMBL/GenBank/DDBJ databases">
        <title>Biosynthesis of antibiotic leucinostatins and their inhibition on Phytophthora in bio-control Purpureocillium lilacinum.</title>
        <authorList>
            <person name="Wang G."/>
            <person name="Liu Z."/>
            <person name="Lin R."/>
            <person name="Li E."/>
            <person name="Mao Z."/>
            <person name="Ling J."/>
            <person name="Yin W."/>
            <person name="Xie B."/>
        </authorList>
    </citation>
    <scope>NUCLEOTIDE SEQUENCE [LARGE SCALE GENOMIC DNA]</scope>
    <source>
        <strain evidence="1">PLFJ-1</strain>
    </source>
</reference>
<sequence length="172" mass="18558">MELPRQLGMLKMIQHYVGRSESSGPVPAPATARSGGFCGLAPSFQRSRCPNSALAQHQASAARLLHTARNQQDQRSLALRWGPHVRVNGPGLSQLLHGRRLRSRRLNLNLRVLGVEDCVPSVSVLESTAATANLPSSISSSERPLVCSARSAVVFSPVEQLGRFARHTNAPP</sequence>
<organism evidence="1 2">
    <name type="scientific">Purpureocillium lilacinum</name>
    <name type="common">Paecilomyces lilacinus</name>
    <dbReference type="NCBI Taxonomy" id="33203"/>
    <lineage>
        <taxon>Eukaryota</taxon>
        <taxon>Fungi</taxon>
        <taxon>Dikarya</taxon>
        <taxon>Ascomycota</taxon>
        <taxon>Pezizomycotina</taxon>
        <taxon>Sordariomycetes</taxon>
        <taxon>Hypocreomycetidae</taxon>
        <taxon>Hypocreales</taxon>
        <taxon>Ophiocordycipitaceae</taxon>
        <taxon>Purpureocillium</taxon>
    </lineage>
</organism>
<comment type="caution">
    <text evidence="1">The sequence shown here is derived from an EMBL/GenBank/DDBJ whole genome shotgun (WGS) entry which is preliminary data.</text>
</comment>
<name>A0A179HGU5_PURLI</name>
<accession>A0A179HGU5</accession>
<evidence type="ECO:0000313" key="2">
    <source>
        <dbReference type="Proteomes" id="UP000078340"/>
    </source>
</evidence>
<protein>
    <submittedName>
        <fullName evidence="1">Uncharacterized protein</fullName>
    </submittedName>
</protein>